<dbReference type="PANTHER" id="PTHR11066:SF34">
    <property type="entry name" value="ACYL-COENZYME A THIOESTERASE 8"/>
    <property type="match status" value="1"/>
</dbReference>
<dbReference type="InterPro" id="IPR029069">
    <property type="entry name" value="HotDog_dom_sf"/>
</dbReference>
<evidence type="ECO:0000313" key="4">
    <source>
        <dbReference type="Proteomes" id="UP000019374"/>
    </source>
</evidence>
<dbReference type="PANTHER" id="PTHR11066">
    <property type="entry name" value="ACYL-COA THIOESTERASE"/>
    <property type="match status" value="1"/>
</dbReference>
<dbReference type="GO" id="GO:0005782">
    <property type="term" value="C:peroxisomal matrix"/>
    <property type="evidence" value="ECO:0007669"/>
    <property type="project" value="UniProtKB-SubCell"/>
</dbReference>
<dbReference type="CDD" id="cd03444">
    <property type="entry name" value="Thioesterase_II_repeat1"/>
    <property type="match status" value="1"/>
</dbReference>
<dbReference type="eggNOG" id="KOG3016">
    <property type="taxonomic scope" value="Eukaryota"/>
</dbReference>
<gene>
    <name evidence="3" type="ORF">OCS_01283</name>
</gene>
<dbReference type="EMBL" id="KE652248">
    <property type="protein sequence ID" value="EQL03015.1"/>
    <property type="molecule type" value="Genomic_DNA"/>
</dbReference>
<sequence>MGAIKGQESVAQGAVMETEEGASTLLPPPPRDPSKAPIENTLEVTEMRVLGLVRQLLEFEGLGAAVDDWAARPRLGMLVSLDHSIYFHEPLRVRADEWIFTEMESPWSGDGRGVVMQRIFAKDGTLLATCVQEGVVRLKQDGTEEGSKL</sequence>
<dbReference type="InterPro" id="IPR049450">
    <property type="entry name" value="ACOT8-like_C"/>
</dbReference>
<dbReference type="HOGENOM" id="CLU_1750246_0_0_1"/>
<accession>T5AC23</accession>
<dbReference type="SUPFAM" id="SSF54637">
    <property type="entry name" value="Thioesterase/thiol ester dehydrase-isomerase"/>
    <property type="match status" value="1"/>
</dbReference>
<dbReference type="GO" id="GO:0009062">
    <property type="term" value="P:fatty acid catabolic process"/>
    <property type="evidence" value="ECO:0007669"/>
    <property type="project" value="TreeGrafter"/>
</dbReference>
<organism evidence="3 4">
    <name type="scientific">Ophiocordyceps sinensis (strain Co18 / CGMCC 3.14243)</name>
    <name type="common">Yarsagumba caterpillar fungus</name>
    <name type="synonym">Hirsutella sinensis</name>
    <dbReference type="NCBI Taxonomy" id="911162"/>
    <lineage>
        <taxon>Eukaryota</taxon>
        <taxon>Fungi</taxon>
        <taxon>Dikarya</taxon>
        <taxon>Ascomycota</taxon>
        <taxon>Pezizomycotina</taxon>
        <taxon>Sordariomycetes</taxon>
        <taxon>Hypocreomycetidae</taxon>
        <taxon>Hypocreales</taxon>
        <taxon>Ophiocordycipitaceae</taxon>
        <taxon>Ophiocordyceps</taxon>
    </lineage>
</organism>
<dbReference type="Proteomes" id="UP000019374">
    <property type="component" value="Unassembled WGS sequence"/>
</dbReference>
<dbReference type="Gene3D" id="3.10.129.10">
    <property type="entry name" value="Hotdog Thioesterase"/>
    <property type="match status" value="1"/>
</dbReference>
<dbReference type="OrthoDB" id="68328at2759"/>
<proteinExistence type="predicted"/>
<name>T5AC23_OPHSC</name>
<reference evidence="3 4" key="1">
    <citation type="journal article" date="2013" name="Chin. Sci. Bull.">
        <title>Genome survey uncovers the secrets of sex and lifestyle in caterpillar fungus.</title>
        <authorList>
            <person name="Hu X."/>
            <person name="Zhang Y."/>
            <person name="Xiao G."/>
            <person name="Zheng P."/>
            <person name="Xia Y."/>
            <person name="Zhang X."/>
            <person name="St Leger R.J."/>
            <person name="Liu X."/>
            <person name="Wang C."/>
        </authorList>
    </citation>
    <scope>NUCLEOTIDE SEQUENCE [LARGE SCALE GENOMIC DNA]</scope>
    <source>
        <strain evidence="4">Co18 / CGMCC 3.14243</strain>
        <tissue evidence="3">Fruit-body</tissue>
    </source>
</reference>
<protein>
    <submittedName>
        <fullName evidence="3">Acyl-CoA thioesterase</fullName>
    </submittedName>
</protein>
<feature type="region of interest" description="Disordered" evidence="1">
    <location>
        <begin position="1"/>
        <end position="37"/>
    </location>
</feature>
<dbReference type="GO" id="GO:0047617">
    <property type="term" value="F:fatty acyl-CoA hydrolase activity"/>
    <property type="evidence" value="ECO:0007669"/>
    <property type="project" value="InterPro"/>
</dbReference>
<feature type="domain" description="Acyl-CoA thioesterase-like C-terminal" evidence="2">
    <location>
        <begin position="58"/>
        <end position="136"/>
    </location>
</feature>
<evidence type="ECO:0000313" key="3">
    <source>
        <dbReference type="EMBL" id="EQL03015.1"/>
    </source>
</evidence>
<dbReference type="AlphaFoldDB" id="T5AC23"/>
<dbReference type="InterPro" id="IPR003703">
    <property type="entry name" value="Acyl_CoA_thio"/>
</dbReference>
<dbReference type="Pfam" id="PF20789">
    <property type="entry name" value="4HBT_3C"/>
    <property type="match status" value="1"/>
</dbReference>
<evidence type="ECO:0000256" key="1">
    <source>
        <dbReference type="SAM" id="MobiDB-lite"/>
    </source>
</evidence>
<evidence type="ECO:0000259" key="2">
    <source>
        <dbReference type="Pfam" id="PF20789"/>
    </source>
</evidence>
<dbReference type="GO" id="GO:0006637">
    <property type="term" value="P:acyl-CoA metabolic process"/>
    <property type="evidence" value="ECO:0007669"/>
    <property type="project" value="InterPro"/>
</dbReference>